<organism evidence="1 2">
    <name type="scientific">Nonomuraea turkmeniaca</name>
    <dbReference type="NCBI Taxonomy" id="103838"/>
    <lineage>
        <taxon>Bacteria</taxon>
        <taxon>Bacillati</taxon>
        <taxon>Actinomycetota</taxon>
        <taxon>Actinomycetes</taxon>
        <taxon>Streptosporangiales</taxon>
        <taxon>Streptosporangiaceae</taxon>
        <taxon>Nonomuraea</taxon>
    </lineage>
</organism>
<dbReference type="InterPro" id="IPR002347">
    <property type="entry name" value="SDR_fam"/>
</dbReference>
<gene>
    <name evidence="1" type="ORF">ETD86_06360</name>
</gene>
<dbReference type="PANTHER" id="PTHR43431">
    <property type="entry name" value="OXIDOREDUCTASE, SHORT CHAIN DEHYDROGENASE/REDUCTASE FAMILY (AFU_ORTHOLOGUE AFUA_5G14000)"/>
    <property type="match status" value="1"/>
</dbReference>
<accession>A0A5S4FTE0</accession>
<reference evidence="1 2" key="1">
    <citation type="submission" date="2019-05" db="EMBL/GenBank/DDBJ databases">
        <title>Draft genome sequence of Nonomuraea turkmeniaca DSM 43926.</title>
        <authorList>
            <person name="Saricaoglu S."/>
            <person name="Isik K."/>
        </authorList>
    </citation>
    <scope>NUCLEOTIDE SEQUENCE [LARGE SCALE GENOMIC DNA]</scope>
    <source>
        <strain evidence="1 2">DSM 43926</strain>
    </source>
</reference>
<keyword evidence="2" id="KW-1185">Reference proteome</keyword>
<proteinExistence type="predicted"/>
<dbReference type="SUPFAM" id="SSF51735">
    <property type="entry name" value="NAD(P)-binding Rossmann-fold domains"/>
    <property type="match status" value="1"/>
</dbReference>
<evidence type="ECO:0000313" key="2">
    <source>
        <dbReference type="Proteomes" id="UP000309128"/>
    </source>
</evidence>
<protein>
    <submittedName>
        <fullName evidence="1">SDR family NAD(P)-dependent oxidoreductase</fullName>
    </submittedName>
</protein>
<dbReference type="RefSeq" id="WP_138665161.1">
    <property type="nucleotide sequence ID" value="NZ_VCKY01000014.1"/>
</dbReference>
<dbReference type="EMBL" id="VCKY01000014">
    <property type="protein sequence ID" value="TMR23948.1"/>
    <property type="molecule type" value="Genomic_DNA"/>
</dbReference>
<dbReference type="Proteomes" id="UP000309128">
    <property type="component" value="Unassembled WGS sequence"/>
</dbReference>
<dbReference type="AlphaFoldDB" id="A0A5S4FTE0"/>
<name>A0A5S4FTE0_9ACTN</name>
<dbReference type="PANTHER" id="PTHR43431:SF7">
    <property type="entry name" value="OXIDOREDUCTASE, SHORT CHAIN DEHYDROGENASE_REDUCTASE FAMILY (AFU_ORTHOLOGUE AFUA_5G14000)"/>
    <property type="match status" value="1"/>
</dbReference>
<dbReference type="InterPro" id="IPR036291">
    <property type="entry name" value="NAD(P)-bd_dom_sf"/>
</dbReference>
<sequence length="240" mass="25793">MPTTLAIFGAGPVLGLSVARRFGREGFRVALVARTRKNLDHLVAELARDGIEATGFTADVYDRDQIANAVTAIKDAYGRIDVAEFSPGGGDMGEGIVPTLDVDIENTQLILDRFLLSAIALVRQVLPDMIERGDGGILFTAGQSGIHPVPFLGNVGMAQAALRNYFHTLNTVLADKGVYVGAVNVGALIEGSVPHQAIASSREPLGFESEVIHPDVYAERFWELYSKRDRVEALVGSFGR</sequence>
<dbReference type="OrthoDB" id="9799818at2"/>
<comment type="caution">
    <text evidence="1">The sequence shown here is derived from an EMBL/GenBank/DDBJ whole genome shotgun (WGS) entry which is preliminary data.</text>
</comment>
<evidence type="ECO:0000313" key="1">
    <source>
        <dbReference type="EMBL" id="TMR23948.1"/>
    </source>
</evidence>
<dbReference type="Gene3D" id="3.40.50.720">
    <property type="entry name" value="NAD(P)-binding Rossmann-like Domain"/>
    <property type="match status" value="1"/>
</dbReference>
<dbReference type="Pfam" id="PF00106">
    <property type="entry name" value="adh_short"/>
    <property type="match status" value="1"/>
</dbReference>